<keyword evidence="4" id="KW-1185">Reference proteome</keyword>
<name>A0A084WPT1_ANOSI</name>
<dbReference type="EnsemblMetazoa" id="ASIC020337-RA">
    <property type="protein sequence ID" value="ASIC020337-PA"/>
    <property type="gene ID" value="ASIC020337"/>
</dbReference>
<evidence type="ECO:0000313" key="3">
    <source>
        <dbReference type="EnsemblMetazoa" id="ASIC020337-PA"/>
    </source>
</evidence>
<evidence type="ECO:0000256" key="1">
    <source>
        <dbReference type="SAM" id="MobiDB-lite"/>
    </source>
</evidence>
<feature type="region of interest" description="Disordered" evidence="1">
    <location>
        <begin position="56"/>
        <end position="79"/>
    </location>
</feature>
<accession>A0A084WPT1</accession>
<dbReference type="Proteomes" id="UP000030765">
    <property type="component" value="Unassembled WGS sequence"/>
</dbReference>
<dbReference type="EMBL" id="ATLV01025128">
    <property type="status" value="NOT_ANNOTATED_CDS"/>
    <property type="molecule type" value="Genomic_DNA"/>
</dbReference>
<feature type="compositionally biased region" description="Basic residues" evidence="1">
    <location>
        <begin position="69"/>
        <end position="79"/>
    </location>
</feature>
<organism evidence="2">
    <name type="scientific">Anopheles sinensis</name>
    <name type="common">Mosquito</name>
    <dbReference type="NCBI Taxonomy" id="74873"/>
    <lineage>
        <taxon>Eukaryota</taxon>
        <taxon>Metazoa</taxon>
        <taxon>Ecdysozoa</taxon>
        <taxon>Arthropoda</taxon>
        <taxon>Hexapoda</taxon>
        <taxon>Insecta</taxon>
        <taxon>Pterygota</taxon>
        <taxon>Neoptera</taxon>
        <taxon>Endopterygota</taxon>
        <taxon>Diptera</taxon>
        <taxon>Nematocera</taxon>
        <taxon>Culicoidea</taxon>
        <taxon>Culicidae</taxon>
        <taxon>Anophelinae</taxon>
        <taxon>Anopheles</taxon>
    </lineage>
</organism>
<evidence type="ECO:0000313" key="4">
    <source>
        <dbReference type="Proteomes" id="UP000030765"/>
    </source>
</evidence>
<proteinExistence type="predicted"/>
<evidence type="ECO:0000313" key="2">
    <source>
        <dbReference type="EMBL" id="KFB52225.1"/>
    </source>
</evidence>
<reference evidence="2 4" key="1">
    <citation type="journal article" date="2014" name="BMC Genomics">
        <title>Genome sequence of Anopheles sinensis provides insight into genetics basis of mosquito competence for malaria parasites.</title>
        <authorList>
            <person name="Zhou D."/>
            <person name="Zhang D."/>
            <person name="Ding G."/>
            <person name="Shi L."/>
            <person name="Hou Q."/>
            <person name="Ye Y."/>
            <person name="Xu Y."/>
            <person name="Zhou H."/>
            <person name="Xiong C."/>
            <person name="Li S."/>
            <person name="Yu J."/>
            <person name="Hong S."/>
            <person name="Yu X."/>
            <person name="Zou P."/>
            <person name="Chen C."/>
            <person name="Chang X."/>
            <person name="Wang W."/>
            <person name="Lv Y."/>
            <person name="Sun Y."/>
            <person name="Ma L."/>
            <person name="Shen B."/>
            <person name="Zhu C."/>
        </authorList>
    </citation>
    <scope>NUCLEOTIDE SEQUENCE [LARGE SCALE GENOMIC DNA]</scope>
</reference>
<reference evidence="3" key="2">
    <citation type="submission" date="2020-05" db="UniProtKB">
        <authorList>
            <consortium name="EnsemblMetazoa"/>
        </authorList>
    </citation>
    <scope>IDENTIFICATION</scope>
</reference>
<protein>
    <submittedName>
        <fullName evidence="2 3">Uncharacterized protein</fullName>
    </submittedName>
</protein>
<dbReference type="VEuPathDB" id="VectorBase:ASIC020337"/>
<dbReference type="AlphaFoldDB" id="A0A084WPT1"/>
<gene>
    <name evidence="2" type="ORF">ZHAS_00020337</name>
</gene>
<sequence>MALLFRGAAEISGIKRPMLQRLLNTRRLQDLLASGASNVWKCFPTHNIHSTRLVKPNSAHHQPTERVATGRRRRRRHRSVHRSIPAVRDWLCFSCAADLRKLLMTHREQFRRGRKIRSIRQESNRNIQNRSEL</sequence>
<dbReference type="EMBL" id="KE525369">
    <property type="protein sequence ID" value="KFB52225.1"/>
    <property type="molecule type" value="Genomic_DNA"/>
</dbReference>